<accession>A0A0C1V583</accession>
<evidence type="ECO:0000313" key="3">
    <source>
        <dbReference type="Proteomes" id="UP000031553"/>
    </source>
</evidence>
<dbReference type="AlphaFoldDB" id="A0A0C1V583"/>
<dbReference type="SUPFAM" id="SSF55729">
    <property type="entry name" value="Acyl-CoA N-acyltransferases (Nat)"/>
    <property type="match status" value="1"/>
</dbReference>
<proteinExistence type="predicted"/>
<dbReference type="InterPro" id="IPR016181">
    <property type="entry name" value="Acyl_CoA_acyltransferase"/>
</dbReference>
<name>A0A0C1V583_9PROT</name>
<evidence type="ECO:0000313" key="1">
    <source>
        <dbReference type="EMBL" id="KPH88468.1"/>
    </source>
</evidence>
<evidence type="ECO:0008006" key="4">
    <source>
        <dbReference type="Google" id="ProtNLM"/>
    </source>
</evidence>
<dbReference type="Gene3D" id="3.40.630.30">
    <property type="match status" value="1"/>
</dbReference>
<organism evidence="1 3">
    <name type="scientific">Komagataeibacter intermedius AF2</name>
    <dbReference type="NCBI Taxonomy" id="1458464"/>
    <lineage>
        <taxon>Bacteria</taxon>
        <taxon>Pseudomonadati</taxon>
        <taxon>Pseudomonadota</taxon>
        <taxon>Alphaproteobacteria</taxon>
        <taxon>Acetobacterales</taxon>
        <taxon>Acetobacteraceae</taxon>
        <taxon>Komagataeibacter</taxon>
    </lineage>
</organism>
<gene>
    <name evidence="2" type="ORF">GLUCOINTEAF2_0203786</name>
    <name evidence="1" type="ORF">GLUCOINTEAF2_0203832</name>
</gene>
<dbReference type="Proteomes" id="UP000031553">
    <property type="component" value="Unassembled WGS sequence"/>
</dbReference>
<reference evidence="1 3" key="1">
    <citation type="submission" date="2015-07" db="EMBL/GenBank/DDBJ databases">
        <title>Draft Genome Sequence of Komagataeibacter intermedius Strain AF2, Isolated from Kombucha Tea.</title>
        <authorList>
            <person name="Santos R.A."/>
            <person name="Berretta A.A."/>
            <person name="Barud H.S."/>
            <person name="Ribeiro S.J."/>
            <person name="Gonzalez-Garcia L.N."/>
            <person name="Zucchi T.D."/>
            <person name="Goldman G.H."/>
            <person name="Riano-Pachon D.M."/>
        </authorList>
    </citation>
    <scope>NUCLEOTIDE SEQUENCE [LARGE SCALE GENOMIC DNA]</scope>
    <source>
        <strain evidence="1 3">AF2</strain>
    </source>
</reference>
<comment type="caution">
    <text evidence="1">The sequence shown here is derived from an EMBL/GenBank/DDBJ whole genome shotgun (WGS) entry which is preliminary data.</text>
</comment>
<dbReference type="EMBL" id="JUFX02000034">
    <property type="protein sequence ID" value="KPH88468.1"/>
    <property type="molecule type" value="Genomic_DNA"/>
</dbReference>
<sequence length="180" mass="20323">MKANRGIQFAPGRSFAARDHSERIAAMGFWHPPGSPESLPCWHGHDHGLLAMPFRHGLKTFRRTSMPARSPDWYLNNMVVRSDCQKRGPGFRILQRELSYVVDTSPFPSSLVTQKPRNVAFNERPGFQVVNDESVVIDGCSLSNWIVIRSHDRHECCVTRPAEHPETSSTSALACDRRKA</sequence>
<protein>
    <recommendedName>
        <fullName evidence="4">Acetyltransferase</fullName>
    </recommendedName>
</protein>
<dbReference type="EMBL" id="JUFX02000025">
    <property type="protein sequence ID" value="KPH88515.1"/>
    <property type="molecule type" value="Genomic_DNA"/>
</dbReference>
<evidence type="ECO:0000313" key="2">
    <source>
        <dbReference type="EMBL" id="KPH88515.1"/>
    </source>
</evidence>